<dbReference type="PANTHER" id="PTHR34322">
    <property type="entry name" value="TRANSPOSASE, Y1_TNP DOMAIN-CONTAINING"/>
    <property type="match status" value="1"/>
</dbReference>
<evidence type="ECO:0000259" key="1">
    <source>
        <dbReference type="SMART" id="SM01321"/>
    </source>
</evidence>
<dbReference type="Proteomes" id="UP000177269">
    <property type="component" value="Unassembled WGS sequence"/>
</dbReference>
<dbReference type="AlphaFoldDB" id="A0A1G2P1U4"/>
<organism evidence="2 3">
    <name type="scientific">Candidatus Taylorbacteria bacterium RIFCSPLOWO2_12_FULL_43_20</name>
    <dbReference type="NCBI Taxonomy" id="1802332"/>
    <lineage>
        <taxon>Bacteria</taxon>
        <taxon>Candidatus Tayloriibacteriota</taxon>
    </lineage>
</organism>
<reference evidence="2 3" key="1">
    <citation type="journal article" date="2016" name="Nat. Commun.">
        <title>Thousands of microbial genomes shed light on interconnected biogeochemical processes in an aquifer system.</title>
        <authorList>
            <person name="Anantharaman K."/>
            <person name="Brown C.T."/>
            <person name="Hug L.A."/>
            <person name="Sharon I."/>
            <person name="Castelle C.J."/>
            <person name="Probst A.J."/>
            <person name="Thomas B.C."/>
            <person name="Singh A."/>
            <person name="Wilkins M.J."/>
            <person name="Karaoz U."/>
            <person name="Brodie E.L."/>
            <person name="Williams K.H."/>
            <person name="Hubbard S.S."/>
            <person name="Banfield J.F."/>
        </authorList>
    </citation>
    <scope>NUCLEOTIDE SEQUENCE [LARGE SCALE GENOMIC DNA]</scope>
</reference>
<dbReference type="InterPro" id="IPR002686">
    <property type="entry name" value="Transposase_17"/>
</dbReference>
<sequence>MRNVKFAIGEHYHLFSRGDQKQTIFFDESDYVRFMFLILYFQSSLSPREHGKKISYFKKHGAFNVYKNTTKLIAEQRKINVVNFCIMPNHFHVTVEEVIDGGISKYMHRVLTSYAKYFCAKYKRTGHVFESTFKAVRVTTNTQLLHLSSYIHRNPREFKEWRGKEHAYPWSSLMDYTGENRWGDLLKKEIVSGQFDSAEGYKNFVDTSTAKKFEEILPFDHLFLDEA</sequence>
<protein>
    <recommendedName>
        <fullName evidence="1">Transposase IS200-like domain-containing protein</fullName>
    </recommendedName>
</protein>
<dbReference type="GO" id="GO:0006313">
    <property type="term" value="P:DNA transposition"/>
    <property type="evidence" value="ECO:0007669"/>
    <property type="project" value="InterPro"/>
</dbReference>
<gene>
    <name evidence="2" type="ORF">A3G52_02865</name>
</gene>
<dbReference type="PANTHER" id="PTHR34322:SF2">
    <property type="entry name" value="TRANSPOSASE IS200-LIKE DOMAIN-CONTAINING PROTEIN"/>
    <property type="match status" value="1"/>
</dbReference>
<proteinExistence type="predicted"/>
<dbReference type="SMART" id="SM01321">
    <property type="entry name" value="Y1_Tnp"/>
    <property type="match status" value="1"/>
</dbReference>
<evidence type="ECO:0000313" key="3">
    <source>
        <dbReference type="Proteomes" id="UP000177269"/>
    </source>
</evidence>
<dbReference type="GO" id="GO:0003677">
    <property type="term" value="F:DNA binding"/>
    <property type="evidence" value="ECO:0007669"/>
    <property type="project" value="InterPro"/>
</dbReference>
<dbReference type="SUPFAM" id="SSF143422">
    <property type="entry name" value="Transposase IS200-like"/>
    <property type="match status" value="1"/>
</dbReference>
<dbReference type="Pfam" id="PF01797">
    <property type="entry name" value="Y1_Tnp"/>
    <property type="match status" value="1"/>
</dbReference>
<dbReference type="Gene3D" id="3.30.70.1290">
    <property type="entry name" value="Transposase IS200-like"/>
    <property type="match status" value="1"/>
</dbReference>
<comment type="caution">
    <text evidence="2">The sequence shown here is derived from an EMBL/GenBank/DDBJ whole genome shotgun (WGS) entry which is preliminary data.</text>
</comment>
<dbReference type="GO" id="GO:0004803">
    <property type="term" value="F:transposase activity"/>
    <property type="evidence" value="ECO:0007669"/>
    <property type="project" value="InterPro"/>
</dbReference>
<feature type="domain" description="Transposase IS200-like" evidence="1">
    <location>
        <begin position="7"/>
        <end position="154"/>
    </location>
</feature>
<evidence type="ECO:0000313" key="2">
    <source>
        <dbReference type="EMBL" id="OHA41582.1"/>
    </source>
</evidence>
<dbReference type="EMBL" id="MHSK01000031">
    <property type="protein sequence ID" value="OHA41582.1"/>
    <property type="molecule type" value="Genomic_DNA"/>
</dbReference>
<accession>A0A1G2P1U4</accession>
<dbReference type="InterPro" id="IPR036515">
    <property type="entry name" value="Transposase_17_sf"/>
</dbReference>
<name>A0A1G2P1U4_9BACT</name>